<reference evidence="1 2" key="1">
    <citation type="submission" date="2019-04" db="EMBL/GenBank/DDBJ databases">
        <title>Shimia ponticola sp. nov., isolated from seawater.</title>
        <authorList>
            <person name="Kim Y.-O."/>
            <person name="Yoon J.-H."/>
        </authorList>
    </citation>
    <scope>NUCLEOTIDE SEQUENCE [LARGE SCALE GENOMIC DNA]</scope>
    <source>
        <strain evidence="1 2">MYP11</strain>
    </source>
</reference>
<accession>A0A4S4N7K5</accession>
<dbReference type="AlphaFoldDB" id="A0A4S4N7K5"/>
<dbReference type="EMBL" id="SRKY01000007">
    <property type="protein sequence ID" value="THH34287.1"/>
    <property type="molecule type" value="Genomic_DNA"/>
</dbReference>
<evidence type="ECO:0000313" key="2">
    <source>
        <dbReference type="Proteomes" id="UP000306602"/>
    </source>
</evidence>
<name>A0A4S4N7K5_9RHOB</name>
<protein>
    <submittedName>
        <fullName evidence="1">Uncharacterized protein</fullName>
    </submittedName>
</protein>
<comment type="caution">
    <text evidence="1">The sequence shown here is derived from an EMBL/GenBank/DDBJ whole genome shotgun (WGS) entry which is preliminary data.</text>
</comment>
<evidence type="ECO:0000313" key="1">
    <source>
        <dbReference type="EMBL" id="THH34287.1"/>
    </source>
</evidence>
<dbReference type="RefSeq" id="WP_136464669.1">
    <property type="nucleotide sequence ID" value="NZ_SRKY01000007.1"/>
</dbReference>
<organism evidence="1 2">
    <name type="scientific">Aliishimia ponticola</name>
    <dbReference type="NCBI Taxonomy" id="2499833"/>
    <lineage>
        <taxon>Bacteria</taxon>
        <taxon>Pseudomonadati</taxon>
        <taxon>Pseudomonadota</taxon>
        <taxon>Alphaproteobacteria</taxon>
        <taxon>Rhodobacterales</taxon>
        <taxon>Paracoccaceae</taxon>
        <taxon>Aliishimia</taxon>
    </lineage>
</organism>
<keyword evidence="2" id="KW-1185">Reference proteome</keyword>
<gene>
    <name evidence="1" type="ORF">E4Z66_18995</name>
</gene>
<sequence length="220" mass="24092">MASIATVILKEQDHIETRLCQLTLERQRLISAGASGMSGRGMAGAMHGKTSAGQYTFHECLAGLRAEYIGVNGWELYYDGGLEGIVNNDLNVIVLVKTADRCCSDSRRPKTGDFGAKSEKVCEGASLFDHAGVDLPAVVTLPSPKSSNLRTNRFSVFYLLLDPEGRMELSMPVIEDSKIRGFIERIYLVQDSDLDPISVLPEDAPNDDDLIIDVKRKNGK</sequence>
<proteinExistence type="predicted"/>
<dbReference type="Proteomes" id="UP000306602">
    <property type="component" value="Unassembled WGS sequence"/>
</dbReference>
<dbReference type="OrthoDB" id="8349919at2"/>